<gene>
    <name evidence="1" type="ORF">EDD18DRAFT_1012437</name>
</gene>
<comment type="caution">
    <text evidence="1">The sequence shown here is derived from an EMBL/GenBank/DDBJ whole genome shotgun (WGS) entry which is preliminary data.</text>
</comment>
<feature type="non-terminal residue" evidence="1">
    <location>
        <position position="84"/>
    </location>
</feature>
<sequence length="84" mass="9598">LRIEWCKAHARAHHWREECKLVKADMQCVRCTLEHNAILWLSRAEKGEASINAGEGAGAYARRQAAICTAIKAGFEQKWQYVEE</sequence>
<accession>A0AA39UKR6</accession>
<proteinExistence type="predicted"/>
<evidence type="ECO:0000313" key="1">
    <source>
        <dbReference type="EMBL" id="KAK0482865.1"/>
    </source>
</evidence>
<dbReference type="Proteomes" id="UP001175228">
    <property type="component" value="Unassembled WGS sequence"/>
</dbReference>
<dbReference type="AlphaFoldDB" id="A0AA39UKR6"/>
<dbReference type="EMBL" id="JAUEPU010000064">
    <property type="protein sequence ID" value="KAK0482865.1"/>
    <property type="molecule type" value="Genomic_DNA"/>
</dbReference>
<feature type="non-terminal residue" evidence="1">
    <location>
        <position position="1"/>
    </location>
</feature>
<protein>
    <submittedName>
        <fullName evidence="1">Uncharacterized protein</fullName>
    </submittedName>
</protein>
<reference evidence="1" key="1">
    <citation type="submission" date="2023-06" db="EMBL/GenBank/DDBJ databases">
        <authorList>
            <consortium name="Lawrence Berkeley National Laboratory"/>
            <person name="Ahrendt S."/>
            <person name="Sahu N."/>
            <person name="Indic B."/>
            <person name="Wong-Bajracharya J."/>
            <person name="Merenyi Z."/>
            <person name="Ke H.-M."/>
            <person name="Monk M."/>
            <person name="Kocsube S."/>
            <person name="Drula E."/>
            <person name="Lipzen A."/>
            <person name="Balint B."/>
            <person name="Henrissat B."/>
            <person name="Andreopoulos B."/>
            <person name="Martin F.M."/>
            <person name="Harder C.B."/>
            <person name="Rigling D."/>
            <person name="Ford K.L."/>
            <person name="Foster G.D."/>
            <person name="Pangilinan J."/>
            <person name="Papanicolaou A."/>
            <person name="Barry K."/>
            <person name="LaButti K."/>
            <person name="Viragh M."/>
            <person name="Koriabine M."/>
            <person name="Yan M."/>
            <person name="Riley R."/>
            <person name="Champramary S."/>
            <person name="Plett K.L."/>
            <person name="Tsai I.J."/>
            <person name="Slot J."/>
            <person name="Sipos G."/>
            <person name="Plett J."/>
            <person name="Nagy L.G."/>
            <person name="Grigoriev I.V."/>
        </authorList>
    </citation>
    <scope>NUCLEOTIDE SEQUENCE</scope>
    <source>
        <strain evidence="1">HWK02</strain>
    </source>
</reference>
<name>A0AA39UKR6_9AGAR</name>
<evidence type="ECO:0000313" key="2">
    <source>
        <dbReference type="Proteomes" id="UP001175228"/>
    </source>
</evidence>
<keyword evidence="2" id="KW-1185">Reference proteome</keyword>
<organism evidence="1 2">
    <name type="scientific">Armillaria luteobubalina</name>
    <dbReference type="NCBI Taxonomy" id="153913"/>
    <lineage>
        <taxon>Eukaryota</taxon>
        <taxon>Fungi</taxon>
        <taxon>Dikarya</taxon>
        <taxon>Basidiomycota</taxon>
        <taxon>Agaricomycotina</taxon>
        <taxon>Agaricomycetes</taxon>
        <taxon>Agaricomycetidae</taxon>
        <taxon>Agaricales</taxon>
        <taxon>Marasmiineae</taxon>
        <taxon>Physalacriaceae</taxon>
        <taxon>Armillaria</taxon>
    </lineage>
</organism>